<evidence type="ECO:0000313" key="3">
    <source>
        <dbReference type="EMBL" id="EAW30148.1"/>
    </source>
</evidence>
<feature type="domain" description="Gfo/Idh/MocA-like oxidoreductase N-terminal" evidence="1">
    <location>
        <begin position="6"/>
        <end position="124"/>
    </location>
</feature>
<protein>
    <submittedName>
        <fullName evidence="3">Oxidoreductase-like protein</fullName>
    </submittedName>
</protein>
<dbReference type="eggNOG" id="COG0673">
    <property type="taxonomic scope" value="Bacteria"/>
</dbReference>
<dbReference type="InterPro" id="IPR000683">
    <property type="entry name" value="Gfo/Idh/MocA-like_OxRdtase_N"/>
</dbReference>
<dbReference type="EMBL" id="AAVT01000010">
    <property type="protein sequence ID" value="EAW30148.1"/>
    <property type="molecule type" value="Genomic_DNA"/>
</dbReference>
<reference evidence="3 4" key="1">
    <citation type="journal article" date="2010" name="J. Bacteriol.">
        <title>Genome sequence of the oligotrophic marine Gammaproteobacterium HTCC2143, isolated from the Oregon Coast.</title>
        <authorList>
            <person name="Oh H.M."/>
            <person name="Kang I."/>
            <person name="Ferriera S."/>
            <person name="Giovannoni S.J."/>
            <person name="Cho J.C."/>
        </authorList>
    </citation>
    <scope>NUCLEOTIDE SEQUENCE [LARGE SCALE GENOMIC DNA]</scope>
    <source>
        <strain evidence="3 4">HTCC2143</strain>
    </source>
</reference>
<dbReference type="GO" id="GO:0000166">
    <property type="term" value="F:nucleotide binding"/>
    <property type="evidence" value="ECO:0007669"/>
    <property type="project" value="InterPro"/>
</dbReference>
<dbReference type="InterPro" id="IPR004104">
    <property type="entry name" value="Gfo/Idh/MocA-like_OxRdtase_C"/>
</dbReference>
<comment type="caution">
    <text evidence="3">The sequence shown here is derived from an EMBL/GenBank/DDBJ whole genome shotgun (WGS) entry which is preliminary data.</text>
</comment>
<dbReference type="Proteomes" id="UP000004931">
    <property type="component" value="Unassembled WGS sequence"/>
</dbReference>
<organism evidence="3 4">
    <name type="scientific">marine gamma proteobacterium HTCC2143</name>
    <dbReference type="NCBI Taxonomy" id="247633"/>
    <lineage>
        <taxon>Bacteria</taxon>
        <taxon>Pseudomonadati</taxon>
        <taxon>Pseudomonadota</taxon>
        <taxon>Gammaproteobacteria</taxon>
        <taxon>Cellvibrionales</taxon>
        <taxon>Spongiibacteraceae</taxon>
        <taxon>BD1-7 clade</taxon>
    </lineage>
</organism>
<proteinExistence type="predicted"/>
<keyword evidence="4" id="KW-1185">Reference proteome</keyword>
<dbReference type="PANTHER" id="PTHR43593">
    <property type="match status" value="1"/>
</dbReference>
<dbReference type="AlphaFoldDB" id="A0YGC2"/>
<dbReference type="Gene3D" id="3.40.50.720">
    <property type="entry name" value="NAD(P)-binding Rossmann-like Domain"/>
    <property type="match status" value="1"/>
</dbReference>
<dbReference type="InterPro" id="IPR050424">
    <property type="entry name" value="Gfo-Idh-MocA_inositol_DH"/>
</dbReference>
<gene>
    <name evidence="3" type="ORF">GP2143_11262</name>
</gene>
<dbReference type="Gene3D" id="3.30.360.10">
    <property type="entry name" value="Dihydrodipicolinate Reductase, domain 2"/>
    <property type="match status" value="1"/>
</dbReference>
<dbReference type="SUPFAM" id="SSF55347">
    <property type="entry name" value="Glyceraldehyde-3-phosphate dehydrogenase-like, C-terminal domain"/>
    <property type="match status" value="1"/>
</dbReference>
<evidence type="ECO:0000259" key="2">
    <source>
        <dbReference type="Pfam" id="PF02894"/>
    </source>
</evidence>
<dbReference type="Pfam" id="PF02894">
    <property type="entry name" value="GFO_IDH_MocA_C"/>
    <property type="match status" value="1"/>
</dbReference>
<feature type="domain" description="Gfo/Idh/MocA-like oxidoreductase C-terminal" evidence="2">
    <location>
        <begin position="137"/>
        <end position="360"/>
    </location>
</feature>
<evidence type="ECO:0000313" key="4">
    <source>
        <dbReference type="Proteomes" id="UP000004931"/>
    </source>
</evidence>
<evidence type="ECO:0000259" key="1">
    <source>
        <dbReference type="Pfam" id="PF01408"/>
    </source>
</evidence>
<name>A0YGC2_9GAMM</name>
<accession>A0YGC2</accession>
<dbReference type="InterPro" id="IPR036291">
    <property type="entry name" value="NAD(P)-bd_dom_sf"/>
</dbReference>
<dbReference type="SUPFAM" id="SSF51735">
    <property type="entry name" value="NAD(P)-binding Rossmann-fold domains"/>
    <property type="match status" value="1"/>
</dbReference>
<sequence>MMTKGLRYGLLGCGMMGQEHILNIQLSGAEVAAIVEPDSNMRARAAQLAPQAMQLNSVEQLIDSSELDALLIATPNYQHGEQLLQIFAKSKLPILVEKPLVTQIEQVKLIQQAASEHPAPVWVGMEYRFMPPLVNFREQLEAGAIGEMASLSIREHRFPFLKKVGNWNRFNRNSGGTLVEKCCHFFDLMRLLVADEPIRIMASAGQNCNHLDEVYQGESPDILDNAFVIVDFKSGRRAMLDLCMFAQGSRYEQEVCALGSTGKLECLIPGPELLWKEQQAAPRVVLSPNKPVGPIDAKIEIDAKVLAAGAHSGGTYYQHLGFQRAITHHTEVEVGIDDGLKAVVMGMAAQHSAVSGQAVNITDNGYNFSC</sequence>
<dbReference type="PANTHER" id="PTHR43593:SF1">
    <property type="entry name" value="INOSITOL 2-DEHYDROGENASE"/>
    <property type="match status" value="1"/>
</dbReference>
<dbReference type="Pfam" id="PF01408">
    <property type="entry name" value="GFO_IDH_MocA"/>
    <property type="match status" value="1"/>
</dbReference>
<dbReference type="STRING" id="247633.GP2143_11262"/>